<dbReference type="Gene3D" id="1.25.40.10">
    <property type="entry name" value="Tetratricopeptide repeat domain"/>
    <property type="match status" value="1"/>
</dbReference>
<dbReference type="EMBL" id="BKCJ010209089">
    <property type="protein sequence ID" value="GEY78106.1"/>
    <property type="molecule type" value="Genomic_DNA"/>
</dbReference>
<evidence type="ECO:0008006" key="4">
    <source>
        <dbReference type="Google" id="ProtNLM"/>
    </source>
</evidence>
<dbReference type="NCBIfam" id="TIGR00756">
    <property type="entry name" value="PPR"/>
    <property type="match status" value="1"/>
</dbReference>
<evidence type="ECO:0000256" key="2">
    <source>
        <dbReference type="PROSITE-ProRule" id="PRU00708"/>
    </source>
</evidence>
<evidence type="ECO:0000256" key="1">
    <source>
        <dbReference type="ARBA" id="ARBA00022737"/>
    </source>
</evidence>
<comment type="caution">
    <text evidence="3">The sequence shown here is derived from an EMBL/GenBank/DDBJ whole genome shotgun (WGS) entry which is preliminary data.</text>
</comment>
<accession>A0A699HSZ4</accession>
<sequence length="71" mass="8106">MFCPEIVGRGMSAYTTSQQLVNARNVFDEMREKDLCSENTMVFGYAKAGRVDDARTLSDEMVERFLDESRS</sequence>
<dbReference type="AlphaFoldDB" id="A0A699HSZ4"/>
<protein>
    <recommendedName>
        <fullName evidence="4">Pentatricopeptide repeat-containing protein</fullName>
    </recommendedName>
</protein>
<dbReference type="Pfam" id="PF12854">
    <property type="entry name" value="PPR_1"/>
    <property type="match status" value="1"/>
</dbReference>
<dbReference type="InterPro" id="IPR011990">
    <property type="entry name" value="TPR-like_helical_dom_sf"/>
</dbReference>
<organism evidence="3">
    <name type="scientific">Tanacetum cinerariifolium</name>
    <name type="common">Dalmatian daisy</name>
    <name type="synonym">Chrysanthemum cinerariifolium</name>
    <dbReference type="NCBI Taxonomy" id="118510"/>
    <lineage>
        <taxon>Eukaryota</taxon>
        <taxon>Viridiplantae</taxon>
        <taxon>Streptophyta</taxon>
        <taxon>Embryophyta</taxon>
        <taxon>Tracheophyta</taxon>
        <taxon>Spermatophyta</taxon>
        <taxon>Magnoliopsida</taxon>
        <taxon>eudicotyledons</taxon>
        <taxon>Gunneridae</taxon>
        <taxon>Pentapetalae</taxon>
        <taxon>asterids</taxon>
        <taxon>campanulids</taxon>
        <taxon>Asterales</taxon>
        <taxon>Asteraceae</taxon>
        <taxon>Asteroideae</taxon>
        <taxon>Anthemideae</taxon>
        <taxon>Anthemidinae</taxon>
        <taxon>Tanacetum</taxon>
    </lineage>
</organism>
<feature type="repeat" description="PPR" evidence="2">
    <location>
        <begin position="34"/>
        <end position="64"/>
    </location>
</feature>
<reference evidence="3" key="1">
    <citation type="journal article" date="2019" name="Sci. Rep.">
        <title>Draft genome of Tanacetum cinerariifolium, the natural source of mosquito coil.</title>
        <authorList>
            <person name="Yamashiro T."/>
            <person name="Shiraishi A."/>
            <person name="Satake H."/>
            <person name="Nakayama K."/>
        </authorList>
    </citation>
    <scope>NUCLEOTIDE SEQUENCE</scope>
</reference>
<name>A0A699HSZ4_TANCI</name>
<keyword evidence="1" id="KW-0677">Repeat</keyword>
<evidence type="ECO:0000313" key="3">
    <source>
        <dbReference type="EMBL" id="GEY78106.1"/>
    </source>
</evidence>
<dbReference type="Pfam" id="PF01535">
    <property type="entry name" value="PPR"/>
    <property type="match status" value="1"/>
</dbReference>
<proteinExistence type="predicted"/>
<gene>
    <name evidence="3" type="ORF">Tci_450080</name>
</gene>
<dbReference type="InterPro" id="IPR002885">
    <property type="entry name" value="PPR_rpt"/>
</dbReference>
<dbReference type="PROSITE" id="PS51375">
    <property type="entry name" value="PPR"/>
    <property type="match status" value="1"/>
</dbReference>